<dbReference type="RefSeq" id="WP_035923978.1">
    <property type="nucleotide sequence ID" value="NZ_JSUH01000002.1"/>
</dbReference>
<dbReference type="Proteomes" id="UP000030466">
    <property type="component" value="Unassembled WGS sequence"/>
</dbReference>
<organism evidence="1 2">
    <name type="scientific">Kocuria rosea subsp. polaris</name>
    <dbReference type="NCBI Taxonomy" id="136273"/>
    <lineage>
        <taxon>Bacteria</taxon>
        <taxon>Bacillati</taxon>
        <taxon>Actinomycetota</taxon>
        <taxon>Actinomycetes</taxon>
        <taxon>Micrococcales</taxon>
        <taxon>Micrococcaceae</taxon>
        <taxon>Kocuria</taxon>
    </lineage>
</organism>
<dbReference type="InterPro" id="IPR050155">
    <property type="entry name" value="HAD-like_hydrolase_sf"/>
</dbReference>
<dbReference type="Gene3D" id="3.40.50.1000">
    <property type="entry name" value="HAD superfamily/HAD-like"/>
    <property type="match status" value="1"/>
</dbReference>
<dbReference type="PANTHER" id="PTHR43434">
    <property type="entry name" value="PHOSPHOGLYCOLATE PHOSPHATASE"/>
    <property type="match status" value="1"/>
</dbReference>
<dbReference type="EMBL" id="JSUH01000002">
    <property type="protein sequence ID" value="KHD98614.1"/>
    <property type="molecule type" value="Genomic_DNA"/>
</dbReference>
<dbReference type="SFLD" id="SFLDG01129">
    <property type="entry name" value="C1.5:_HAD__Beta-PGM__Phosphata"/>
    <property type="match status" value="1"/>
</dbReference>
<dbReference type="InterPro" id="IPR036412">
    <property type="entry name" value="HAD-like_sf"/>
</dbReference>
<evidence type="ECO:0000313" key="2">
    <source>
        <dbReference type="Proteomes" id="UP000030466"/>
    </source>
</evidence>
<dbReference type="InterPro" id="IPR023198">
    <property type="entry name" value="PGP-like_dom2"/>
</dbReference>
<comment type="caution">
    <text evidence="1">The sequence shown here is derived from an EMBL/GenBank/DDBJ whole genome shotgun (WGS) entry which is preliminary data.</text>
</comment>
<dbReference type="GO" id="GO:0004713">
    <property type="term" value="F:protein tyrosine kinase activity"/>
    <property type="evidence" value="ECO:0007669"/>
    <property type="project" value="TreeGrafter"/>
</dbReference>
<dbReference type="PANTHER" id="PTHR43434:SF20">
    <property type="entry name" value="5'-NUCLEOTIDASE"/>
    <property type="match status" value="1"/>
</dbReference>
<reference evidence="1 2" key="1">
    <citation type="journal article" date="2003" name="Int. J. Syst. Evol. Microbiol.">
        <title>Kocuria polaris sp. nov., an orange-pigmented psychrophilic bacterium isolated from an Antarctic cyanobacterial mat sample.</title>
        <authorList>
            <person name="Reddy G.S."/>
            <person name="Prakash J.S."/>
            <person name="Prabahar V."/>
            <person name="Matsumoto G.I."/>
            <person name="Stackebrandt E."/>
            <person name="Shivaji S."/>
        </authorList>
    </citation>
    <scope>NUCLEOTIDE SEQUENCE [LARGE SCALE GENOMIC DNA]</scope>
    <source>
        <strain evidence="1 2">CMS 76or</strain>
    </source>
</reference>
<dbReference type="Gene3D" id="1.10.150.240">
    <property type="entry name" value="Putative phosphatase, domain 2"/>
    <property type="match status" value="1"/>
</dbReference>
<dbReference type="SUPFAM" id="SSF56784">
    <property type="entry name" value="HAD-like"/>
    <property type="match status" value="1"/>
</dbReference>
<evidence type="ECO:0000313" key="1">
    <source>
        <dbReference type="EMBL" id="KHD98614.1"/>
    </source>
</evidence>
<proteinExistence type="predicted"/>
<dbReference type="Pfam" id="PF13419">
    <property type="entry name" value="HAD_2"/>
    <property type="match status" value="1"/>
</dbReference>
<dbReference type="GO" id="GO:0005829">
    <property type="term" value="C:cytosol"/>
    <property type="evidence" value="ECO:0007669"/>
    <property type="project" value="TreeGrafter"/>
</dbReference>
<gene>
    <name evidence="1" type="ORF">GY22_02725</name>
</gene>
<sequence>MTAPVVLWDLDGTLLDPAGAITGGIARALAEHGHAVPEDLRRFVGPPVGFSLRTFTDVPEEDIPAVVATYRARYRTEGLAQTRVYPGVEELLERLHGAGVRMAVATQKPEPTAVLAVERFGLSRWFETVSGAADDAAAAPRDGLAHDKPAIIAEALRRLGVAAPDPARTVMIGDRRYDAEGALAHGIDCLGVAWGFADEDELGTGFAAVARDAAELGELLARYTAPAPTGS</sequence>
<name>A0A0A6VXP9_KOCRO</name>
<dbReference type="SFLD" id="SFLDS00003">
    <property type="entry name" value="Haloacid_Dehalogenase"/>
    <property type="match status" value="1"/>
</dbReference>
<accession>A0A0A6VXP9</accession>
<protein>
    <submittedName>
        <fullName evidence="1">Phosphatase</fullName>
    </submittedName>
</protein>
<dbReference type="AlphaFoldDB" id="A0A0A6VXP9"/>
<dbReference type="InterPro" id="IPR023214">
    <property type="entry name" value="HAD_sf"/>
</dbReference>
<keyword evidence="2" id="KW-1185">Reference proteome</keyword>
<dbReference type="InterPro" id="IPR041492">
    <property type="entry name" value="HAD_2"/>
</dbReference>